<reference evidence="2 3" key="1">
    <citation type="submission" date="2023-07" db="EMBL/GenBank/DDBJ databases">
        <title>Sequencing the genomes of 1000 actinobacteria strains.</title>
        <authorList>
            <person name="Klenk H.-P."/>
        </authorList>
    </citation>
    <scope>NUCLEOTIDE SEQUENCE [LARGE SCALE GENOMIC DNA]</scope>
    <source>
        <strain evidence="2 3">DSM 44710</strain>
    </source>
</reference>
<dbReference type="PANTHER" id="PTHR35010">
    <property type="entry name" value="BLL4672 PROTEIN-RELATED"/>
    <property type="match status" value="1"/>
</dbReference>
<keyword evidence="3" id="KW-1185">Reference proteome</keyword>
<name>A0ABT9MP40_9ACTN</name>
<dbReference type="SUPFAM" id="SSF55785">
    <property type="entry name" value="PYP-like sensor domain (PAS domain)"/>
    <property type="match status" value="1"/>
</dbReference>
<proteinExistence type="predicted"/>
<dbReference type="Pfam" id="PF17765">
    <property type="entry name" value="MLTR_LBD"/>
    <property type="match status" value="1"/>
</dbReference>
<feature type="domain" description="HTH cro/C1-type" evidence="1">
    <location>
        <begin position="8"/>
        <end position="54"/>
    </location>
</feature>
<evidence type="ECO:0000259" key="1">
    <source>
        <dbReference type="PROSITE" id="PS50943"/>
    </source>
</evidence>
<dbReference type="InterPro" id="IPR041413">
    <property type="entry name" value="MLTR_LBD"/>
</dbReference>
<dbReference type="Pfam" id="PF13560">
    <property type="entry name" value="HTH_31"/>
    <property type="match status" value="1"/>
</dbReference>
<dbReference type="EMBL" id="JAUSRA010000001">
    <property type="protein sequence ID" value="MDP9793096.1"/>
    <property type="molecule type" value="Genomic_DNA"/>
</dbReference>
<protein>
    <submittedName>
        <fullName evidence="2">Transcriptional regulator with XRE-family HTH domain</fullName>
    </submittedName>
</protein>
<accession>A0ABT9MP40</accession>
<dbReference type="InterPro" id="IPR010982">
    <property type="entry name" value="Lambda_DNA-bd_dom_sf"/>
</dbReference>
<organism evidence="2 3">
    <name type="scientific">Catenuloplanes nepalensis</name>
    <dbReference type="NCBI Taxonomy" id="587533"/>
    <lineage>
        <taxon>Bacteria</taxon>
        <taxon>Bacillati</taxon>
        <taxon>Actinomycetota</taxon>
        <taxon>Actinomycetes</taxon>
        <taxon>Micromonosporales</taxon>
        <taxon>Micromonosporaceae</taxon>
        <taxon>Catenuloplanes</taxon>
    </lineage>
</organism>
<dbReference type="SUPFAM" id="SSF47413">
    <property type="entry name" value="lambda repressor-like DNA-binding domains"/>
    <property type="match status" value="1"/>
</dbReference>
<dbReference type="Gene3D" id="3.30.450.180">
    <property type="match status" value="1"/>
</dbReference>
<dbReference type="PROSITE" id="PS50943">
    <property type="entry name" value="HTH_CROC1"/>
    <property type="match status" value="1"/>
</dbReference>
<evidence type="ECO:0000313" key="2">
    <source>
        <dbReference type="EMBL" id="MDP9793096.1"/>
    </source>
</evidence>
<dbReference type="InterPro" id="IPR001387">
    <property type="entry name" value="Cro/C1-type_HTH"/>
</dbReference>
<dbReference type="CDD" id="cd00093">
    <property type="entry name" value="HTH_XRE"/>
    <property type="match status" value="1"/>
</dbReference>
<dbReference type="Proteomes" id="UP001240984">
    <property type="component" value="Unassembled WGS sequence"/>
</dbReference>
<comment type="caution">
    <text evidence="2">The sequence shown here is derived from an EMBL/GenBank/DDBJ whole genome shotgun (WGS) entry which is preliminary data.</text>
</comment>
<dbReference type="Gene3D" id="1.10.260.40">
    <property type="entry name" value="lambda repressor-like DNA-binding domains"/>
    <property type="match status" value="1"/>
</dbReference>
<evidence type="ECO:0000313" key="3">
    <source>
        <dbReference type="Proteomes" id="UP001240984"/>
    </source>
</evidence>
<dbReference type="PANTHER" id="PTHR35010:SF2">
    <property type="entry name" value="BLL4672 PROTEIN"/>
    <property type="match status" value="1"/>
</dbReference>
<dbReference type="InterPro" id="IPR035965">
    <property type="entry name" value="PAS-like_dom_sf"/>
</dbReference>
<dbReference type="SMART" id="SM00530">
    <property type="entry name" value="HTH_XRE"/>
    <property type="match status" value="1"/>
</dbReference>
<sequence>MAGSRTPGMRRDELAEAAGVSAEYIKRLEQGNGRPSAQVLNALARALRLSHPEYEYLCLLAGHLPARVGRVPHEVGPGPRHLLDRLGDVPICVLDAAWTLLAWNAACEAMCGVSMNADGRRRNLAWRAFTEVAEHAWQSAAERRFRQTIVADLRATVLRYPDDGWLADLVADLRAVSEPFAAMWELRVDHRDPPHRLTTHHPVAGEFTVDYDIMTLHEGDLRAVVYTAEPGTTDAVRLAATRLN</sequence>
<gene>
    <name evidence="2" type="ORF">J2S43_001608</name>
</gene>